<keyword evidence="2" id="KW-0963">Cytoplasm</keyword>
<dbReference type="InterPro" id="IPR011033">
    <property type="entry name" value="PRC_barrel-like_sf"/>
</dbReference>
<dbReference type="InterPro" id="IPR014797">
    <property type="entry name" value="CKK_CAMSAP"/>
</dbReference>
<dbReference type="InterPro" id="IPR032940">
    <property type="entry name" value="CAMSAP"/>
</dbReference>
<keyword evidence="5" id="KW-0206">Cytoskeleton</keyword>
<dbReference type="Gene3D" id="1.10.418.10">
    <property type="entry name" value="Calponin-like domain"/>
    <property type="match status" value="1"/>
</dbReference>
<proteinExistence type="inferred from homology"/>
<comment type="subcellular location">
    <subcellularLocation>
        <location evidence="1">Cytoplasm</location>
        <location evidence="1">Cytoskeleton</location>
    </subcellularLocation>
</comment>
<dbReference type="CDD" id="cd22265">
    <property type="entry name" value="UDM1_RNF168"/>
    <property type="match status" value="1"/>
</dbReference>
<dbReference type="PROSITE" id="PS51508">
    <property type="entry name" value="CKK"/>
    <property type="match status" value="1"/>
</dbReference>
<dbReference type="Proteomes" id="UP000007635">
    <property type="component" value="Chromosome XIV"/>
</dbReference>
<evidence type="ECO:0000256" key="7">
    <source>
        <dbReference type="SAM" id="MobiDB-lite"/>
    </source>
</evidence>
<dbReference type="GO" id="GO:0005516">
    <property type="term" value="F:calmodulin binding"/>
    <property type="evidence" value="ECO:0007669"/>
    <property type="project" value="InterPro"/>
</dbReference>
<feature type="domain" description="CKK" evidence="9">
    <location>
        <begin position="1265"/>
        <end position="1399"/>
    </location>
</feature>
<evidence type="ECO:0000313" key="11">
    <source>
        <dbReference type="Proteomes" id="UP000007635"/>
    </source>
</evidence>
<feature type="compositionally biased region" description="Polar residues" evidence="7">
    <location>
        <begin position="586"/>
        <end position="603"/>
    </location>
</feature>
<organism evidence="10 11">
    <name type="scientific">Gasterosteus aculeatus aculeatus</name>
    <name type="common">three-spined stickleback</name>
    <dbReference type="NCBI Taxonomy" id="481459"/>
    <lineage>
        <taxon>Eukaryota</taxon>
        <taxon>Metazoa</taxon>
        <taxon>Chordata</taxon>
        <taxon>Craniata</taxon>
        <taxon>Vertebrata</taxon>
        <taxon>Euteleostomi</taxon>
        <taxon>Actinopterygii</taxon>
        <taxon>Neopterygii</taxon>
        <taxon>Teleostei</taxon>
        <taxon>Neoteleostei</taxon>
        <taxon>Acanthomorphata</taxon>
        <taxon>Eupercaria</taxon>
        <taxon>Perciformes</taxon>
        <taxon>Cottioidei</taxon>
        <taxon>Gasterosteales</taxon>
        <taxon>Gasterosteidae</taxon>
        <taxon>Gasterosteus</taxon>
    </lineage>
</organism>
<dbReference type="Pfam" id="PF25532">
    <property type="entry name" value="CH_CAMSAP2_N"/>
    <property type="match status" value="1"/>
</dbReference>
<dbReference type="InterPro" id="IPR022613">
    <property type="entry name" value="CH_CAMSAP_2"/>
</dbReference>
<feature type="region of interest" description="Disordered" evidence="7">
    <location>
        <begin position="939"/>
        <end position="1049"/>
    </location>
</feature>
<feature type="compositionally biased region" description="Basic and acidic residues" evidence="7">
    <location>
        <begin position="554"/>
        <end position="573"/>
    </location>
</feature>
<dbReference type="Pfam" id="PF08683">
    <property type="entry name" value="CAMSAP_CKK"/>
    <property type="match status" value="1"/>
</dbReference>
<feature type="compositionally biased region" description="Low complexity" evidence="7">
    <location>
        <begin position="512"/>
        <end position="525"/>
    </location>
</feature>
<dbReference type="SMART" id="SM01051">
    <property type="entry name" value="CAMSAP_CKK"/>
    <property type="match status" value="1"/>
</dbReference>
<dbReference type="GO" id="GO:0031175">
    <property type="term" value="P:neuron projection development"/>
    <property type="evidence" value="ECO:0007669"/>
    <property type="project" value="InterPro"/>
</dbReference>
<reference evidence="10" key="3">
    <citation type="submission" date="2025-09" db="UniProtKB">
        <authorList>
            <consortium name="Ensembl"/>
        </authorList>
    </citation>
    <scope>IDENTIFICATION</scope>
</reference>
<dbReference type="GO" id="GO:0007026">
    <property type="term" value="P:negative regulation of microtubule depolymerization"/>
    <property type="evidence" value="ECO:0007669"/>
    <property type="project" value="TreeGrafter"/>
</dbReference>
<feature type="region of interest" description="Disordered" evidence="7">
    <location>
        <begin position="1173"/>
        <end position="1211"/>
    </location>
</feature>
<feature type="region of interest" description="Disordered" evidence="7">
    <location>
        <begin position="1122"/>
        <end position="1156"/>
    </location>
</feature>
<comment type="domain">
    <text evidence="6">The CKK domain binds microtubules.</text>
</comment>
<evidence type="ECO:0000256" key="1">
    <source>
        <dbReference type="ARBA" id="ARBA00004245"/>
    </source>
</evidence>
<dbReference type="Pfam" id="PF17095">
    <property type="entry name" value="CAMSAP_CC1"/>
    <property type="match status" value="1"/>
</dbReference>
<feature type="compositionally biased region" description="Basic and acidic residues" evidence="7">
    <location>
        <begin position="1002"/>
        <end position="1011"/>
    </location>
</feature>
<dbReference type="PROSITE" id="PS50021">
    <property type="entry name" value="CH"/>
    <property type="match status" value="1"/>
</dbReference>
<dbReference type="FunFam" id="3.10.20.360:FF:000001">
    <property type="entry name" value="Calmodulin-regulated spectrin-associated protein 3 isoform 2"/>
    <property type="match status" value="1"/>
</dbReference>
<feature type="region of interest" description="Disordered" evidence="7">
    <location>
        <begin position="687"/>
        <end position="711"/>
    </location>
</feature>
<dbReference type="STRING" id="69293.ENSGACP00000021215"/>
<dbReference type="OMA" id="FIAEVFW"/>
<dbReference type="InterPro" id="IPR036872">
    <property type="entry name" value="CH_dom_sf"/>
</dbReference>
<evidence type="ECO:0000256" key="5">
    <source>
        <dbReference type="ARBA" id="ARBA00023212"/>
    </source>
</evidence>
<dbReference type="Gene3D" id="3.10.20.360">
    <property type="entry name" value="CKK domain"/>
    <property type="match status" value="1"/>
</dbReference>
<dbReference type="Pfam" id="PF11971">
    <property type="entry name" value="CAMSAP_CH"/>
    <property type="match status" value="1"/>
</dbReference>
<dbReference type="PANTHER" id="PTHR21595:SF3">
    <property type="entry name" value="CALMODULIN-REGULATED SPECTRIN-ASSOCIATED PROTEIN 1"/>
    <property type="match status" value="1"/>
</dbReference>
<feature type="region of interest" description="Disordered" evidence="7">
    <location>
        <begin position="510"/>
        <end position="532"/>
    </location>
</feature>
<dbReference type="Ensembl" id="ENSGACT00000021256.2">
    <property type="protein sequence ID" value="ENSGACP00000021215.2"/>
    <property type="gene ID" value="ENSGACG00000016079.2"/>
</dbReference>
<evidence type="ECO:0000313" key="10">
    <source>
        <dbReference type="Ensembl" id="ENSGACP00000021215.2"/>
    </source>
</evidence>
<name>G3PUC8_GASAC</name>
<keyword evidence="4" id="KW-0175">Coiled coil</keyword>
<reference evidence="10 11" key="1">
    <citation type="journal article" date="2021" name="G3 (Bethesda)">
        <title>Improved contiguity of the threespine stickleback genome using long-read sequencing.</title>
        <authorList>
            <person name="Nath S."/>
            <person name="Shaw D.E."/>
            <person name="White M.A."/>
        </authorList>
    </citation>
    <scope>NUCLEOTIDE SEQUENCE [LARGE SCALE GENOMIC DNA]</scope>
    <source>
        <strain evidence="10 11">Lake Benthic</strain>
    </source>
</reference>
<evidence type="ECO:0000256" key="4">
    <source>
        <dbReference type="ARBA" id="ARBA00023054"/>
    </source>
</evidence>
<dbReference type="SUPFAM" id="SSF47576">
    <property type="entry name" value="Calponin-homology domain, CH-domain"/>
    <property type="match status" value="1"/>
</dbReference>
<feature type="compositionally biased region" description="Basic residues" evidence="7">
    <location>
        <begin position="1182"/>
        <end position="1196"/>
    </location>
</feature>
<keyword evidence="3 6" id="KW-0493">Microtubule</keyword>
<dbReference type="InterPro" id="IPR001715">
    <property type="entry name" value="CH_dom"/>
</dbReference>
<feature type="compositionally biased region" description="Basic and acidic residues" evidence="7">
    <location>
        <begin position="979"/>
        <end position="995"/>
    </location>
</feature>
<evidence type="ECO:0000259" key="8">
    <source>
        <dbReference type="PROSITE" id="PS50021"/>
    </source>
</evidence>
<feature type="region of interest" description="Disordered" evidence="7">
    <location>
        <begin position="744"/>
        <end position="778"/>
    </location>
</feature>
<dbReference type="GO" id="GO:0036449">
    <property type="term" value="C:microtubule minus-end"/>
    <property type="evidence" value="ECO:0007669"/>
    <property type="project" value="TreeGrafter"/>
</dbReference>
<comment type="similarity">
    <text evidence="6">Belongs to the CAMSAP1 family.</text>
</comment>
<reference evidence="10" key="2">
    <citation type="submission" date="2025-08" db="UniProtKB">
        <authorList>
            <consortium name="Ensembl"/>
        </authorList>
    </citation>
    <scope>IDENTIFICATION</scope>
</reference>
<evidence type="ECO:0000256" key="6">
    <source>
        <dbReference type="PROSITE-ProRule" id="PRU00841"/>
    </source>
</evidence>
<dbReference type="eggNOG" id="KOG3654">
    <property type="taxonomic scope" value="Eukaryota"/>
</dbReference>
<dbReference type="GO" id="GO:0051011">
    <property type="term" value="F:microtubule minus-end binding"/>
    <property type="evidence" value="ECO:0007669"/>
    <property type="project" value="TreeGrafter"/>
</dbReference>
<feature type="region of interest" description="Disordered" evidence="7">
    <location>
        <begin position="544"/>
        <end position="631"/>
    </location>
</feature>
<dbReference type="GO" id="GO:0031122">
    <property type="term" value="P:cytoplasmic microtubule organization"/>
    <property type="evidence" value="ECO:0007669"/>
    <property type="project" value="TreeGrafter"/>
</dbReference>
<dbReference type="InterPro" id="IPR038209">
    <property type="entry name" value="CKK_dom_sf"/>
</dbReference>
<feature type="domain" description="Calponin-homology (CH)" evidence="8">
    <location>
        <begin position="214"/>
        <end position="329"/>
    </location>
</feature>
<evidence type="ECO:0000256" key="2">
    <source>
        <dbReference type="ARBA" id="ARBA00022490"/>
    </source>
</evidence>
<feature type="compositionally biased region" description="Basic and acidic residues" evidence="7">
    <location>
        <begin position="687"/>
        <end position="701"/>
    </location>
</feature>
<keyword evidence="11" id="KW-1185">Reference proteome</keyword>
<dbReference type="PANTHER" id="PTHR21595">
    <property type="entry name" value="PATRONIN"/>
    <property type="match status" value="1"/>
</dbReference>
<evidence type="ECO:0000256" key="3">
    <source>
        <dbReference type="ARBA" id="ARBA00022701"/>
    </source>
</evidence>
<dbReference type="GO" id="GO:0030507">
    <property type="term" value="F:spectrin binding"/>
    <property type="evidence" value="ECO:0007669"/>
    <property type="project" value="InterPro"/>
</dbReference>
<accession>G3PUC8</accession>
<evidence type="ECO:0000259" key="9">
    <source>
        <dbReference type="PROSITE" id="PS51508"/>
    </source>
</evidence>
<dbReference type="InParanoid" id="G3PUC8"/>
<feature type="compositionally biased region" description="Polar residues" evidence="7">
    <location>
        <begin position="745"/>
        <end position="757"/>
    </location>
</feature>
<dbReference type="InterPro" id="IPR058042">
    <property type="entry name" value="CAMSAP_N"/>
</dbReference>
<dbReference type="GeneTree" id="ENSGT00950000182975"/>
<sequence>HFGSLSHRSAAADDAGGGSMEAQVVPLELYDSARAKIEANLRWLFAKAYGTDHIPTDLHNPFYTDQYDQEHIKPPIIRLLLSGELYCRVCGLILHAEQAASLQSHQSVIQALSRKGLYVLETDDTPVSDLDLSSTPFKMSSHVHLIDALMMAYIVEMISIEKVVSSVKRFSNFSASKDLPFDLEDAMVFWINKVNIKMREIVEKELKMKQHLLESPSHQKVRYRRDHLSGRALQHFPLLDDLLKDVCDGTALLAVIHFYCPELIRLEDICLKDVPSIADSMYNIQLLQEFSHEYLNKCFYLKPEDLLYSPRVLKNNIMVFIAELFWWFEIVKPDFVQPRDLHEIRDGINLIYISKPGSLSPSHPLLPLRQRQQKVAESTSVLRNRSNSLTRDGQHHGSILAWPERRQRPLSQQLPYALHCPLEDDADSISLARSISKDSLASNILSSTPKHMLGPQLPQHRLSGQSLLSHMRIEDEEEEIEEEELVAVIHPSVFSRCRLGSDMEQDELEIPSATSASGVSSSRCSPRLDVGPFPADHPADSYYLEPLMPSIPKPAKEKSISLNKEEESGESRCKGTAAARRAAVNAPSTSQRKAQAAGSNRGSFTPIPVAESVTSSTRPPTEGSAGMRQSERKQPLGFFLHSSGDADCHAPPCTALDAGHDSDSDIGEFSEEGEVCEFGEGESAKLREDLKVSERDDKESGSGRSSPCLSTASWASSCSATCSTSVKMTSFAERKLLKLGLRDGFSSTSSSQKTTPDGSEVTPGSPWQMRSDSAPGWLGKDPPVVPSELLQLHMRLEEQRRAIEYQKKKMEALSARQRLKLGKAAFLNIVKKGGGKSDTLPLPLKHSQQSLELTDRSKIKTLSCRDDSCLDALKVQATAGQAEVGQMSRYNKLSQDNVAEPDLNECSHSIDLLNEAISSIQQQMMQLSFQQDLLMKRAVSSPEPPVKHAVSPPEPPLKRAASPEEHVESSSSPTPDTTGRGERSVAESSRPERNLQRNSTFRVRDEPDQRSAGEGTGCASDGALMSPSRAAEHEENTAADSGQDAVGGDENARVKGQLIEVDLSELKDPLADGSLEVPDCTAEGEQKSVIGFFFKDEEKAEDEMAKRRAAFLLRQQRKAEEARLRKQHHEVESELKRDETRRKAEEDRVRKEEEKARREIIKQEYLQRKQEALMEEQGLVKPRPRTKSRRSRPKSLHRAESNSLSKGSTTRKKTCLCSSPVLSRAGSVCSMESFPTLSRASSRNLERDWENASIASSITSTEYNGPKLFKEPSSKSNKPIIINAIAHCCLAGKVNETQKNVILEELEKCESNHLIILFRDGGCQFRGIYSYSPDTEEIVKFTGTGPRCIGRKMIDKLYKYSSDRKQFNAIPAKSVSVSVDALTIHNQLWHVKRPGSARRK</sequence>
<dbReference type="SUPFAM" id="SSF50346">
    <property type="entry name" value="PRC-barrel domain"/>
    <property type="match status" value="1"/>
</dbReference>
<dbReference type="Bgee" id="ENSGACG00000016079">
    <property type="expression patterns" value="Expressed in camera-type eye and 2 other cell types or tissues"/>
</dbReference>
<dbReference type="InterPro" id="IPR031372">
    <property type="entry name" value="CAMSAP_CC1"/>
</dbReference>
<protein>
    <submittedName>
        <fullName evidence="10">Calmodulin regulated spectrin-associated protein 1a</fullName>
    </submittedName>
</protein>